<dbReference type="PANTHER" id="PTHR24096:SF149">
    <property type="entry name" value="AMP-BINDING DOMAIN-CONTAINING PROTEIN-RELATED"/>
    <property type="match status" value="1"/>
</dbReference>
<evidence type="ECO:0000313" key="5">
    <source>
        <dbReference type="EMBL" id="KIX08854.1"/>
    </source>
</evidence>
<evidence type="ECO:0000259" key="3">
    <source>
        <dbReference type="Pfam" id="PF00501"/>
    </source>
</evidence>
<reference evidence="5 6" key="1">
    <citation type="submission" date="2015-01" db="EMBL/GenBank/DDBJ databases">
        <title>The Genome Sequence of Rhinocladiella mackenzie CBS 650.93.</title>
        <authorList>
            <consortium name="The Broad Institute Genomics Platform"/>
            <person name="Cuomo C."/>
            <person name="de Hoog S."/>
            <person name="Gorbushina A."/>
            <person name="Stielow B."/>
            <person name="Teixiera M."/>
            <person name="Abouelleil A."/>
            <person name="Chapman S.B."/>
            <person name="Priest M."/>
            <person name="Young S.K."/>
            <person name="Wortman J."/>
            <person name="Nusbaum C."/>
            <person name="Birren B."/>
        </authorList>
    </citation>
    <scope>NUCLEOTIDE SEQUENCE [LARGE SCALE GENOMIC DNA]</scope>
    <source>
        <strain evidence="5 6">CBS 650.93</strain>
    </source>
</reference>
<keyword evidence="2" id="KW-0436">Ligase</keyword>
<dbReference type="VEuPathDB" id="FungiDB:Z518_03511"/>
<keyword evidence="6" id="KW-1185">Reference proteome</keyword>
<feature type="domain" description="AMP-binding enzyme C-terminal" evidence="4">
    <location>
        <begin position="466"/>
        <end position="547"/>
    </location>
</feature>
<dbReference type="AlphaFoldDB" id="A0A0D2IS74"/>
<evidence type="ECO:0000256" key="2">
    <source>
        <dbReference type="ARBA" id="ARBA00022598"/>
    </source>
</evidence>
<dbReference type="InterPro" id="IPR045851">
    <property type="entry name" value="AMP-bd_C_sf"/>
</dbReference>
<dbReference type="InterPro" id="IPR042099">
    <property type="entry name" value="ANL_N_sf"/>
</dbReference>
<dbReference type="Pfam" id="PF00501">
    <property type="entry name" value="AMP-binding"/>
    <property type="match status" value="1"/>
</dbReference>
<sequence length="570" mass="63304">MPIRSNYPDVDLRECDIFSFLFDRTDREFPDHKVIFQDANDTLQPLTFADVRGNAIDFGKALRDNIGLQTGDVIALFTPNSIDVPCVILGALWAGAIVSPSNPGYTATELEYQLRDSGAKYLVTHISILPLARQVCSKVGISDSHIFLVGRPSEEKTAPKHWTLFRSNKAWQENQSPARQLRPKEDLAFLSYSSGTTGKPKGVQLTHYNVTANIQQMRGQEPVSWDGSITVPNIPNAPKSGDKILACLPFFHIYGLTCLMINPLYTGVHCVLMERFDIESWCQVVDKHRITVGYIVPPIVLLLCKHPAVEKYDLSSLRICSSGAAPLTRELVEAAFARKKLRVKQGYGMTETSPTLFAMRWQDWRDKVGTTGLLVPNMLAKFCTVPEGENEGAVELPRGELGELYVMGPNIFKGYYKNPAATMACLHDDWFRTGDIGFMDSEGNLTITDRAKELIKYKGSQVAPAELEGVLVDHELVDDAAVIGVPLPGQGTEGPRAYIVRKGGMSAVRKGDEDKIHQWLNSRVANYKKLRGGIVFVDTIPKSPSGKILRRVLKDSIKKELQQSDLRGKL</sequence>
<dbReference type="CDD" id="cd05911">
    <property type="entry name" value="Firefly_Luc_like"/>
    <property type="match status" value="1"/>
</dbReference>
<dbReference type="InterPro" id="IPR000873">
    <property type="entry name" value="AMP-dep_synth/lig_dom"/>
</dbReference>
<dbReference type="Gene3D" id="3.40.50.12780">
    <property type="entry name" value="N-terminal domain of ligase-like"/>
    <property type="match status" value="1"/>
</dbReference>
<dbReference type="STRING" id="1442369.A0A0D2IS74"/>
<dbReference type="HOGENOM" id="CLU_000022_59_2_1"/>
<protein>
    <recommendedName>
        <fullName evidence="7">Phenylacetyl-CoA ligase</fullName>
    </recommendedName>
</protein>
<dbReference type="OrthoDB" id="6509636at2759"/>
<feature type="domain" description="AMP-dependent synthetase/ligase" evidence="3">
    <location>
        <begin position="22"/>
        <end position="416"/>
    </location>
</feature>
<proteinExistence type="inferred from homology"/>
<evidence type="ECO:0000313" key="6">
    <source>
        <dbReference type="Proteomes" id="UP000053617"/>
    </source>
</evidence>
<organism evidence="5 6">
    <name type="scientific">Rhinocladiella mackenziei CBS 650.93</name>
    <dbReference type="NCBI Taxonomy" id="1442369"/>
    <lineage>
        <taxon>Eukaryota</taxon>
        <taxon>Fungi</taxon>
        <taxon>Dikarya</taxon>
        <taxon>Ascomycota</taxon>
        <taxon>Pezizomycotina</taxon>
        <taxon>Eurotiomycetes</taxon>
        <taxon>Chaetothyriomycetidae</taxon>
        <taxon>Chaetothyriales</taxon>
        <taxon>Herpotrichiellaceae</taxon>
        <taxon>Rhinocladiella</taxon>
    </lineage>
</organism>
<dbReference type="SUPFAM" id="SSF56801">
    <property type="entry name" value="Acetyl-CoA synthetase-like"/>
    <property type="match status" value="1"/>
</dbReference>
<comment type="similarity">
    <text evidence="1">Belongs to the ATP-dependent AMP-binding enzyme family.</text>
</comment>
<dbReference type="GO" id="GO:0016405">
    <property type="term" value="F:CoA-ligase activity"/>
    <property type="evidence" value="ECO:0007669"/>
    <property type="project" value="TreeGrafter"/>
</dbReference>
<dbReference type="Gene3D" id="3.30.300.30">
    <property type="match status" value="1"/>
</dbReference>
<dbReference type="InterPro" id="IPR025110">
    <property type="entry name" value="AMP-bd_C"/>
</dbReference>
<evidence type="ECO:0000256" key="1">
    <source>
        <dbReference type="ARBA" id="ARBA00006432"/>
    </source>
</evidence>
<dbReference type="PROSITE" id="PS00455">
    <property type="entry name" value="AMP_BINDING"/>
    <property type="match status" value="1"/>
</dbReference>
<evidence type="ECO:0008006" key="7">
    <source>
        <dbReference type="Google" id="ProtNLM"/>
    </source>
</evidence>
<dbReference type="InterPro" id="IPR020845">
    <property type="entry name" value="AMP-binding_CS"/>
</dbReference>
<name>A0A0D2IS74_9EURO</name>
<evidence type="ECO:0000259" key="4">
    <source>
        <dbReference type="Pfam" id="PF13193"/>
    </source>
</evidence>
<dbReference type="GeneID" id="25291582"/>
<accession>A0A0D2IS74</accession>
<dbReference type="Pfam" id="PF13193">
    <property type="entry name" value="AMP-binding_C"/>
    <property type="match status" value="1"/>
</dbReference>
<dbReference type="Proteomes" id="UP000053617">
    <property type="component" value="Unassembled WGS sequence"/>
</dbReference>
<dbReference type="RefSeq" id="XP_013275990.1">
    <property type="nucleotide sequence ID" value="XM_013420536.1"/>
</dbReference>
<gene>
    <name evidence="5" type="ORF">Z518_03511</name>
</gene>
<dbReference type="PANTHER" id="PTHR24096">
    <property type="entry name" value="LONG-CHAIN-FATTY-ACID--COA LIGASE"/>
    <property type="match status" value="1"/>
</dbReference>
<dbReference type="EMBL" id="KN847476">
    <property type="protein sequence ID" value="KIX08854.1"/>
    <property type="molecule type" value="Genomic_DNA"/>
</dbReference>